<dbReference type="CDD" id="cd08648">
    <property type="entry name" value="FMT_core_Formyl-FH4-Hydrolase_C"/>
    <property type="match status" value="1"/>
</dbReference>
<evidence type="ECO:0000259" key="5">
    <source>
        <dbReference type="Pfam" id="PF00551"/>
    </source>
</evidence>
<evidence type="ECO:0000256" key="1">
    <source>
        <dbReference type="ARBA" id="ARBA00022563"/>
    </source>
</evidence>
<dbReference type="InterPro" id="IPR041729">
    <property type="entry name" value="Formyl-FH4-Hydrolase_C"/>
</dbReference>
<dbReference type="NCBIfam" id="NF004684">
    <property type="entry name" value="PRK06027.1"/>
    <property type="match status" value="1"/>
</dbReference>
<accession>A0A939H9I9</accession>
<dbReference type="EC" id="3.5.1.10" evidence="3 4"/>
<dbReference type="InterPro" id="IPR036477">
    <property type="entry name" value="Formyl_transf_N_sf"/>
</dbReference>
<evidence type="ECO:0000256" key="2">
    <source>
        <dbReference type="ARBA" id="ARBA00022801"/>
    </source>
</evidence>
<protein>
    <recommendedName>
        <fullName evidence="3 4">Formyltetrahydrofolate deformylase</fullName>
        <ecNumber evidence="3 4">3.5.1.10</ecNumber>
    </recommendedName>
    <alternativeName>
        <fullName evidence="3">Formyl-FH(4) hydrolase</fullName>
    </alternativeName>
</protein>
<keyword evidence="2 3" id="KW-0378">Hydrolase</keyword>
<dbReference type="AlphaFoldDB" id="A0A939H9I9"/>
<dbReference type="Pfam" id="PF00551">
    <property type="entry name" value="Formyl_trans_N"/>
    <property type="match status" value="1"/>
</dbReference>
<keyword evidence="1 3" id="KW-0554">One-carbon metabolism</keyword>
<organism evidence="6 7">
    <name type="scientific">Arthrobacter cavernae</name>
    <dbReference type="NCBI Taxonomy" id="2817681"/>
    <lineage>
        <taxon>Bacteria</taxon>
        <taxon>Bacillati</taxon>
        <taxon>Actinomycetota</taxon>
        <taxon>Actinomycetes</taxon>
        <taxon>Micrococcales</taxon>
        <taxon>Micrococcaceae</taxon>
        <taxon>Arthrobacter</taxon>
    </lineage>
</organism>
<comment type="pathway">
    <text evidence="3">Purine metabolism; IMP biosynthesis via de novo pathway; formate from 10-formyl-5,6,7,8-tetrahydrofolate: step 1/1.</text>
</comment>
<dbReference type="Gene3D" id="3.40.50.170">
    <property type="entry name" value="Formyl transferase, N-terminal domain"/>
    <property type="match status" value="1"/>
</dbReference>
<keyword evidence="3" id="KW-0658">Purine biosynthesis</keyword>
<evidence type="ECO:0000256" key="3">
    <source>
        <dbReference type="HAMAP-Rule" id="MF_01927"/>
    </source>
</evidence>
<dbReference type="PRINTS" id="PR01575">
    <property type="entry name" value="FFH4HYDRLASE"/>
</dbReference>
<evidence type="ECO:0000313" key="6">
    <source>
        <dbReference type="EMBL" id="MBO1266724.1"/>
    </source>
</evidence>
<feature type="active site" evidence="3">
    <location>
        <position position="243"/>
    </location>
</feature>
<dbReference type="InterPro" id="IPR004810">
    <property type="entry name" value="PurU"/>
</dbReference>
<dbReference type="SUPFAM" id="SSF53328">
    <property type="entry name" value="Formyltransferase"/>
    <property type="match status" value="1"/>
</dbReference>
<feature type="domain" description="Formyl transferase N-terminal" evidence="5">
    <location>
        <begin position="104"/>
        <end position="280"/>
    </location>
</feature>
<dbReference type="GO" id="GO:0008864">
    <property type="term" value="F:formyltetrahydrofolate deformylase activity"/>
    <property type="evidence" value="ECO:0007669"/>
    <property type="project" value="UniProtKB-UniRule"/>
</dbReference>
<name>A0A939H9I9_9MICC</name>
<dbReference type="GO" id="GO:0006189">
    <property type="term" value="P:'de novo' IMP biosynthetic process"/>
    <property type="evidence" value="ECO:0007669"/>
    <property type="project" value="UniProtKB-UniRule"/>
</dbReference>
<dbReference type="RefSeq" id="WP_207614527.1">
    <property type="nucleotide sequence ID" value="NZ_JAFNLL010000002.1"/>
</dbReference>
<dbReference type="SUPFAM" id="SSF55021">
    <property type="entry name" value="ACT-like"/>
    <property type="match status" value="1"/>
</dbReference>
<dbReference type="EMBL" id="JAFNLL010000002">
    <property type="protein sequence ID" value="MBO1266724.1"/>
    <property type="molecule type" value="Genomic_DNA"/>
</dbReference>
<dbReference type="GO" id="GO:0006730">
    <property type="term" value="P:one-carbon metabolic process"/>
    <property type="evidence" value="ECO:0007669"/>
    <property type="project" value="UniProtKB-KW"/>
</dbReference>
<reference evidence="6" key="1">
    <citation type="submission" date="2021-03" db="EMBL/GenBank/DDBJ databases">
        <title>A new species, PO-11, isolated from a karst cave deposit.</title>
        <authorList>
            <person name="Zhaoxiaoyong W."/>
        </authorList>
    </citation>
    <scope>NUCLEOTIDE SEQUENCE</scope>
    <source>
        <strain evidence="6">PO-11</strain>
    </source>
</reference>
<dbReference type="HAMAP" id="MF_01927">
    <property type="entry name" value="PurU"/>
    <property type="match status" value="1"/>
</dbReference>
<dbReference type="InterPro" id="IPR002376">
    <property type="entry name" value="Formyl_transf_N"/>
</dbReference>
<dbReference type="InterPro" id="IPR045865">
    <property type="entry name" value="ACT-like_dom_sf"/>
</dbReference>
<comment type="caution">
    <text evidence="6">The sequence shown here is derived from an EMBL/GenBank/DDBJ whole genome shotgun (WGS) entry which is preliminary data.</text>
</comment>
<comment type="catalytic activity">
    <reaction evidence="3">
        <text>(6R)-10-formyltetrahydrofolate + H2O = (6S)-5,6,7,8-tetrahydrofolate + formate + H(+)</text>
        <dbReference type="Rhea" id="RHEA:19833"/>
        <dbReference type="ChEBI" id="CHEBI:15377"/>
        <dbReference type="ChEBI" id="CHEBI:15378"/>
        <dbReference type="ChEBI" id="CHEBI:15740"/>
        <dbReference type="ChEBI" id="CHEBI:57453"/>
        <dbReference type="ChEBI" id="CHEBI:195366"/>
        <dbReference type="EC" id="3.5.1.10"/>
    </reaction>
</comment>
<proteinExistence type="inferred from homology"/>
<comment type="function">
    <text evidence="3">Catalyzes the hydrolysis of 10-formyltetrahydrofolate (formyl-FH4) to formate and tetrahydrofolate (FH4).</text>
</comment>
<sequence length="299" mass="32841">MTAIQTETAPESLSGTTVEHVLTLDCPEGPGIVHAVSGFLLEHGCDIIDNKQFGDRAEGHFFMRVHFASPGDDSTVDALRAAFSPVGEKYGMNWQLERQGSKRKVLIMVSKFGHCLNDLLFRARIGELPIDVVGVVSNHTDHQGLVEWHGIPFFHVPVTAATKPAAEARLLEIIDELDVELVVLARYMQVLSDELARKLDGRAINIHHSFLPSFKGAKPYHQAYARGVKTVGATAHYVNGELDEGPIISQQVVEVDHTFGPDDLVAAGRDTECKALSNAVRWHCEGRIILNGNRTIVLK</sequence>
<dbReference type="PANTHER" id="PTHR42706">
    <property type="entry name" value="FORMYLTETRAHYDROFOLATE DEFORMYLASE"/>
    <property type="match status" value="1"/>
</dbReference>
<comment type="similarity">
    <text evidence="3">Belongs to the PurU family.</text>
</comment>
<evidence type="ECO:0000256" key="4">
    <source>
        <dbReference type="NCBIfam" id="TIGR00655"/>
    </source>
</evidence>
<dbReference type="Gene3D" id="3.30.70.260">
    <property type="match status" value="1"/>
</dbReference>
<dbReference type="PIRSF" id="PIRSF036480">
    <property type="entry name" value="FormyFH4_hydr"/>
    <property type="match status" value="1"/>
</dbReference>
<dbReference type="PANTHER" id="PTHR42706:SF1">
    <property type="entry name" value="FORMYLTETRAHYDROFOLATE DEFORMYLASE 2, MITOCHONDRIAL"/>
    <property type="match status" value="1"/>
</dbReference>
<gene>
    <name evidence="3 6" type="primary">purU</name>
    <name evidence="6" type="ORF">J1902_01795</name>
</gene>
<keyword evidence="7" id="KW-1185">Reference proteome</keyword>
<dbReference type="CDD" id="cd04875">
    <property type="entry name" value="ACT_F4HF-DF"/>
    <property type="match status" value="1"/>
</dbReference>
<dbReference type="InterPro" id="IPR044074">
    <property type="entry name" value="PurU_ACT"/>
</dbReference>
<dbReference type="NCBIfam" id="TIGR00655">
    <property type="entry name" value="PurU"/>
    <property type="match status" value="1"/>
</dbReference>
<evidence type="ECO:0000313" key="7">
    <source>
        <dbReference type="Proteomes" id="UP000664164"/>
    </source>
</evidence>
<dbReference type="Proteomes" id="UP000664164">
    <property type="component" value="Unassembled WGS sequence"/>
</dbReference>